<dbReference type="EMBL" id="KI913961">
    <property type="protein sequence ID" value="ETW02341.1"/>
    <property type="molecule type" value="Genomic_DNA"/>
</dbReference>
<name>A0A024U7F2_9STRA</name>
<proteinExistence type="predicted"/>
<dbReference type="InterPro" id="IPR034732">
    <property type="entry name" value="EPHD"/>
</dbReference>
<dbReference type="GO" id="GO:0008270">
    <property type="term" value="F:zinc ion binding"/>
    <property type="evidence" value="ECO:0007669"/>
    <property type="project" value="UniProtKB-KW"/>
</dbReference>
<evidence type="ECO:0000256" key="3">
    <source>
        <dbReference type="ARBA" id="ARBA00022833"/>
    </source>
</evidence>
<dbReference type="STRING" id="157072.A0A024U7F2"/>
<evidence type="ECO:0000259" key="4">
    <source>
        <dbReference type="PROSITE" id="PS51805"/>
    </source>
</evidence>
<dbReference type="Pfam" id="PF13832">
    <property type="entry name" value="zf-HC5HC2H_2"/>
    <property type="match status" value="1"/>
</dbReference>
<dbReference type="PANTHER" id="PTHR13793:SF107">
    <property type="entry name" value="BROMODOMAIN-CONTAINING PROTEIN HOMOLOG"/>
    <property type="match status" value="1"/>
</dbReference>
<evidence type="ECO:0000313" key="5">
    <source>
        <dbReference type="EMBL" id="ETW02341.1"/>
    </source>
</evidence>
<reference evidence="5" key="1">
    <citation type="submission" date="2013-12" db="EMBL/GenBank/DDBJ databases">
        <title>The Genome Sequence of Aphanomyces invadans NJM9701.</title>
        <authorList>
            <consortium name="The Broad Institute Genomics Platform"/>
            <person name="Russ C."/>
            <person name="Tyler B."/>
            <person name="van West P."/>
            <person name="Dieguez-Uribeondo J."/>
            <person name="Young S.K."/>
            <person name="Zeng Q."/>
            <person name="Gargeya S."/>
            <person name="Fitzgerald M."/>
            <person name="Abouelleil A."/>
            <person name="Alvarado L."/>
            <person name="Chapman S.B."/>
            <person name="Gainer-Dewar J."/>
            <person name="Goldberg J."/>
            <person name="Griggs A."/>
            <person name="Gujja S."/>
            <person name="Hansen M."/>
            <person name="Howarth C."/>
            <person name="Imamovic A."/>
            <person name="Ireland A."/>
            <person name="Larimer J."/>
            <person name="McCowan C."/>
            <person name="Murphy C."/>
            <person name="Pearson M."/>
            <person name="Poon T.W."/>
            <person name="Priest M."/>
            <person name="Roberts A."/>
            <person name="Saif S."/>
            <person name="Shea T."/>
            <person name="Sykes S."/>
            <person name="Wortman J."/>
            <person name="Nusbaum C."/>
            <person name="Birren B."/>
        </authorList>
    </citation>
    <scope>NUCLEOTIDE SEQUENCE [LARGE SCALE GENOMIC DNA]</scope>
    <source>
        <strain evidence="5">NJM9701</strain>
    </source>
</reference>
<dbReference type="OrthoDB" id="20839at2759"/>
<gene>
    <name evidence="5" type="ORF">H310_05878</name>
</gene>
<feature type="domain" description="PHD-type" evidence="4">
    <location>
        <begin position="145"/>
        <end position="264"/>
    </location>
</feature>
<organism evidence="5">
    <name type="scientific">Aphanomyces invadans</name>
    <dbReference type="NCBI Taxonomy" id="157072"/>
    <lineage>
        <taxon>Eukaryota</taxon>
        <taxon>Sar</taxon>
        <taxon>Stramenopiles</taxon>
        <taxon>Oomycota</taxon>
        <taxon>Saprolegniomycetes</taxon>
        <taxon>Saprolegniales</taxon>
        <taxon>Verrucalvaceae</taxon>
        <taxon>Aphanomyces</taxon>
    </lineage>
</organism>
<accession>A0A024U7F2</accession>
<dbReference type="InterPro" id="IPR013083">
    <property type="entry name" value="Znf_RING/FYVE/PHD"/>
</dbReference>
<evidence type="ECO:0000256" key="1">
    <source>
        <dbReference type="ARBA" id="ARBA00022723"/>
    </source>
</evidence>
<evidence type="ECO:0000256" key="2">
    <source>
        <dbReference type="ARBA" id="ARBA00022771"/>
    </source>
</evidence>
<dbReference type="RefSeq" id="XP_008868946.1">
    <property type="nucleotide sequence ID" value="XM_008870724.1"/>
</dbReference>
<dbReference type="SMART" id="SM00249">
    <property type="entry name" value="PHD"/>
    <property type="match status" value="2"/>
</dbReference>
<keyword evidence="3" id="KW-0862">Zinc</keyword>
<dbReference type="VEuPathDB" id="FungiDB:H310_05878"/>
<dbReference type="PROSITE" id="PS51805">
    <property type="entry name" value="EPHD"/>
    <property type="match status" value="1"/>
</dbReference>
<dbReference type="PANTHER" id="PTHR13793">
    <property type="entry name" value="PHD FINGER PROTEINS"/>
    <property type="match status" value="1"/>
</dbReference>
<dbReference type="Gene3D" id="3.30.40.10">
    <property type="entry name" value="Zinc/RING finger domain, C3HC4 (zinc finger)"/>
    <property type="match status" value="1"/>
</dbReference>
<dbReference type="GeneID" id="20082928"/>
<dbReference type="GO" id="GO:0006357">
    <property type="term" value="P:regulation of transcription by RNA polymerase II"/>
    <property type="evidence" value="ECO:0007669"/>
    <property type="project" value="TreeGrafter"/>
</dbReference>
<keyword evidence="1" id="KW-0479">Metal-binding</keyword>
<dbReference type="AlphaFoldDB" id="A0A024U7F2"/>
<protein>
    <recommendedName>
        <fullName evidence="4">PHD-type domain-containing protein</fullName>
    </recommendedName>
</protein>
<keyword evidence="2" id="KW-0863">Zinc-finger</keyword>
<dbReference type="InterPro" id="IPR050701">
    <property type="entry name" value="Histone_Mod_Regulator"/>
</dbReference>
<dbReference type="InterPro" id="IPR001965">
    <property type="entry name" value="Znf_PHD"/>
</dbReference>
<sequence length="493" mass="54539">MDWDERRQLAHDIASLSSADQQGVLLRCHLAHPESVGFHQDHPFKPEDWDLIKTSNWEGSCVVNLDILDVKLLHELRAYVDACYIPHPAPRDQCEICCGLWSCGRVIVCGNPTCSTRIHEECFGMVIRSDSNGPWRCPSCVYGSPLQCCLCLQDNSGAIKPTSDGRWAHVICALGIPELTLRDVPTMEPIDGMSEIDPSRLRSMCNLCKRKGGAVVACEVDNCGTAFHISCAADAGLWIGAAADPTAIPPTAVKPFALYCEKHMPLDRVIGAKRFIAEEDLVLEALPRPSVVTSMSTEATAKLDDYMFVLDSASYLLERHIWKERVMTAPPPAALTSNPFQLFQVTPKLYNRGRFPVKTLVTDMVLKVAAAEGQVLTTPPVAEPFPPPRPTSNIGLPPFPEGPALVGGIVEVYWVGFDDWFRAKVTDWDSSRRVNQVHYLGEPRMEWLTLRAGMCHVLHLPSDPPTKVKLAKFSHNGAAPQWRPKPRTFAATD</sequence>
<dbReference type="eggNOG" id="KOG0955">
    <property type="taxonomic scope" value="Eukaryota"/>
</dbReference>